<dbReference type="InterPro" id="IPR001155">
    <property type="entry name" value="OxRdtase_FMN_N"/>
</dbReference>
<name>A0A0M9FTK0_LEPPY</name>
<dbReference type="PANTHER" id="PTHR22893">
    <property type="entry name" value="NADH OXIDOREDUCTASE-RELATED"/>
    <property type="match status" value="1"/>
</dbReference>
<dbReference type="PANTHER" id="PTHR22893:SF91">
    <property type="entry name" value="NADPH DEHYDROGENASE 2-RELATED"/>
    <property type="match status" value="1"/>
</dbReference>
<dbReference type="FunFam" id="3.20.20.70:FF:000059">
    <property type="entry name" value="N-ethylmaleimide reductase, FMN-linked"/>
    <property type="match status" value="1"/>
</dbReference>
<dbReference type="GO" id="GO:0016628">
    <property type="term" value="F:oxidoreductase activity, acting on the CH-CH group of donors, NAD or NADP as acceptor"/>
    <property type="evidence" value="ECO:0007669"/>
    <property type="project" value="UniProtKB-ARBA"/>
</dbReference>
<evidence type="ECO:0000256" key="4">
    <source>
        <dbReference type="SAM" id="MobiDB-lite"/>
    </source>
</evidence>
<proteinExistence type="inferred from homology"/>
<accession>A0A0M9FTK0</accession>
<dbReference type="GO" id="GO:0010181">
    <property type="term" value="F:FMN binding"/>
    <property type="evidence" value="ECO:0007669"/>
    <property type="project" value="InterPro"/>
</dbReference>
<dbReference type="OrthoDB" id="258354at2759"/>
<evidence type="ECO:0000313" key="7">
    <source>
        <dbReference type="Proteomes" id="UP000037923"/>
    </source>
</evidence>
<dbReference type="GO" id="GO:0005829">
    <property type="term" value="C:cytosol"/>
    <property type="evidence" value="ECO:0007669"/>
    <property type="project" value="UniProtKB-ARBA"/>
</dbReference>
<dbReference type="AlphaFoldDB" id="A0A0M9FTK0"/>
<dbReference type="InterPro" id="IPR013785">
    <property type="entry name" value="Aldolase_TIM"/>
</dbReference>
<dbReference type="InterPro" id="IPR045247">
    <property type="entry name" value="Oye-like"/>
</dbReference>
<feature type="region of interest" description="Disordered" evidence="4">
    <location>
        <begin position="373"/>
        <end position="393"/>
    </location>
</feature>
<dbReference type="Gene3D" id="3.20.20.70">
    <property type="entry name" value="Aldolase class I"/>
    <property type="match status" value="1"/>
</dbReference>
<dbReference type="RefSeq" id="XP_015654126.1">
    <property type="nucleotide sequence ID" value="XM_015807177.1"/>
</dbReference>
<comment type="similarity">
    <text evidence="2">Belongs to the NADH:flavin oxidoreductase/NADH oxidase family.</text>
</comment>
<evidence type="ECO:0000256" key="2">
    <source>
        <dbReference type="ARBA" id="ARBA00005979"/>
    </source>
</evidence>
<sequence length="393" mass="42338">MPTNAKPDVEALLKPLKIGRLTMANRFVMAPLTRCRANTDHVPTADMVKYYSDRASMGLILTEATQIQKGYSSFGFEAGIYGPEQIAGWRKVTDAVHAKGGLIYCQIHNGGRATVPCNVTEGLKVIAPSAIAIEGHDSPALFAVDGKKQHYPVPAALTKSEIAEYVQLYATAAHNAMAAGFDGVEVHGANGYLIDQFLKTSSNKRTDEYGGSIENRCRFLFEVVDAVVAKVGHERTGLRISPLNSYNAQSDEDPEALTKYICRELNSRKLAFLDVMRGDLFTPARGADKWARETYEGVLFTGMGFEIEEAAQTVASGEAEGVVFGVKAIANPDLVARVIAGAALNEPDAATFYTHDNVGYNDYPTMPRAHHALGGAKASSKEAAKARPAVHKG</sequence>
<evidence type="ECO:0000313" key="6">
    <source>
        <dbReference type="EMBL" id="KPA75687.1"/>
    </source>
</evidence>
<dbReference type="EMBL" id="LGTL01000023">
    <property type="protein sequence ID" value="KPA75687.1"/>
    <property type="molecule type" value="Genomic_DNA"/>
</dbReference>
<comment type="cofactor">
    <cofactor evidence="1">
        <name>FMN</name>
        <dbReference type="ChEBI" id="CHEBI:58210"/>
    </cofactor>
</comment>
<keyword evidence="3" id="KW-0560">Oxidoreductase</keyword>
<feature type="domain" description="NADH:flavin oxidoreductase/NADH oxidase N-terminal" evidence="5">
    <location>
        <begin position="12"/>
        <end position="343"/>
    </location>
</feature>
<evidence type="ECO:0000256" key="3">
    <source>
        <dbReference type="ARBA" id="ARBA00023002"/>
    </source>
</evidence>
<dbReference type="OMA" id="GKGPVGY"/>
<gene>
    <name evidence="6" type="ORF">ABB37_08246</name>
</gene>
<dbReference type="GeneID" id="26908531"/>
<protein>
    <submittedName>
        <fullName evidence="6">Putative NADH:flavin oxidoreductase/NADH oxidase</fullName>
    </submittedName>
</protein>
<dbReference type="VEuPathDB" id="TriTrypDB:LpyrH10_23_0310"/>
<keyword evidence="7" id="KW-1185">Reference proteome</keyword>
<dbReference type="Pfam" id="PF00724">
    <property type="entry name" value="Oxidored_FMN"/>
    <property type="match status" value="1"/>
</dbReference>
<organism evidence="6 7">
    <name type="scientific">Leptomonas pyrrhocoris</name>
    <name type="common">Firebug parasite</name>
    <dbReference type="NCBI Taxonomy" id="157538"/>
    <lineage>
        <taxon>Eukaryota</taxon>
        <taxon>Discoba</taxon>
        <taxon>Euglenozoa</taxon>
        <taxon>Kinetoplastea</taxon>
        <taxon>Metakinetoplastina</taxon>
        <taxon>Trypanosomatida</taxon>
        <taxon>Trypanosomatidae</taxon>
        <taxon>Leishmaniinae</taxon>
        <taxon>Leptomonas</taxon>
    </lineage>
</organism>
<dbReference type="Proteomes" id="UP000037923">
    <property type="component" value="Unassembled WGS sequence"/>
</dbReference>
<evidence type="ECO:0000259" key="5">
    <source>
        <dbReference type="Pfam" id="PF00724"/>
    </source>
</evidence>
<dbReference type="CDD" id="cd02933">
    <property type="entry name" value="OYE_like_FMN"/>
    <property type="match status" value="1"/>
</dbReference>
<dbReference type="SUPFAM" id="SSF51395">
    <property type="entry name" value="FMN-linked oxidoreductases"/>
    <property type="match status" value="1"/>
</dbReference>
<reference evidence="6 7" key="1">
    <citation type="submission" date="2015-07" db="EMBL/GenBank/DDBJ databases">
        <title>High-quality genome of monoxenous trypanosomatid Leptomonas pyrrhocoris.</title>
        <authorList>
            <person name="Flegontov P."/>
            <person name="Butenko A."/>
            <person name="Firsov S."/>
            <person name="Vlcek C."/>
            <person name="Logacheva M.D."/>
            <person name="Field M."/>
            <person name="Filatov D."/>
            <person name="Flegontova O."/>
            <person name="Gerasimov E."/>
            <person name="Jackson A.P."/>
            <person name="Kelly S."/>
            <person name="Opperdoes F."/>
            <person name="O'Reilly A."/>
            <person name="Votypka J."/>
            <person name="Yurchenko V."/>
            <person name="Lukes J."/>
        </authorList>
    </citation>
    <scope>NUCLEOTIDE SEQUENCE [LARGE SCALE GENOMIC DNA]</scope>
    <source>
        <strain evidence="6">H10</strain>
    </source>
</reference>
<evidence type="ECO:0000256" key="1">
    <source>
        <dbReference type="ARBA" id="ARBA00001917"/>
    </source>
</evidence>
<comment type="caution">
    <text evidence="6">The sequence shown here is derived from an EMBL/GenBank/DDBJ whole genome shotgun (WGS) entry which is preliminary data.</text>
</comment>